<evidence type="ECO:0000313" key="2">
    <source>
        <dbReference type="Proteomes" id="UP000076798"/>
    </source>
</evidence>
<dbReference type="AlphaFoldDB" id="A0A166BF77"/>
<dbReference type="Proteomes" id="UP000076798">
    <property type="component" value="Unassembled WGS sequence"/>
</dbReference>
<sequence length="83" mass="9030">MALPSSHLTERTWTSPRRRPHAIIPPSWSIANAVMILLSPFTAAHAGESSTPVIVSHRRIVPSLVPPITFDSSEEKINCFTGG</sequence>
<organism evidence="1 2">
    <name type="scientific">Sistotremastrum suecicum HHB10207 ss-3</name>
    <dbReference type="NCBI Taxonomy" id="1314776"/>
    <lineage>
        <taxon>Eukaryota</taxon>
        <taxon>Fungi</taxon>
        <taxon>Dikarya</taxon>
        <taxon>Basidiomycota</taxon>
        <taxon>Agaricomycotina</taxon>
        <taxon>Agaricomycetes</taxon>
        <taxon>Sistotremastrales</taxon>
        <taxon>Sistotremastraceae</taxon>
        <taxon>Sistotremastrum</taxon>
    </lineage>
</organism>
<gene>
    <name evidence="1" type="ORF">SISSUDRAFT_1050091</name>
</gene>
<accession>A0A166BF77</accession>
<evidence type="ECO:0000313" key="1">
    <source>
        <dbReference type="EMBL" id="KZT36308.1"/>
    </source>
</evidence>
<proteinExistence type="predicted"/>
<keyword evidence="2" id="KW-1185">Reference proteome</keyword>
<protein>
    <submittedName>
        <fullName evidence="1">Uncharacterized protein</fullName>
    </submittedName>
</protein>
<name>A0A166BF77_9AGAM</name>
<dbReference type="EMBL" id="KV428111">
    <property type="protein sequence ID" value="KZT36308.1"/>
    <property type="molecule type" value="Genomic_DNA"/>
</dbReference>
<reference evidence="1 2" key="1">
    <citation type="journal article" date="2016" name="Mol. Biol. Evol.">
        <title>Comparative Genomics of Early-Diverging Mushroom-Forming Fungi Provides Insights into the Origins of Lignocellulose Decay Capabilities.</title>
        <authorList>
            <person name="Nagy L.G."/>
            <person name="Riley R."/>
            <person name="Tritt A."/>
            <person name="Adam C."/>
            <person name="Daum C."/>
            <person name="Floudas D."/>
            <person name="Sun H."/>
            <person name="Yadav J.S."/>
            <person name="Pangilinan J."/>
            <person name="Larsson K.H."/>
            <person name="Matsuura K."/>
            <person name="Barry K."/>
            <person name="Labutti K."/>
            <person name="Kuo R."/>
            <person name="Ohm R.A."/>
            <person name="Bhattacharya S.S."/>
            <person name="Shirouzu T."/>
            <person name="Yoshinaga Y."/>
            <person name="Martin F.M."/>
            <person name="Grigoriev I.V."/>
            <person name="Hibbett D.S."/>
        </authorList>
    </citation>
    <scope>NUCLEOTIDE SEQUENCE [LARGE SCALE GENOMIC DNA]</scope>
    <source>
        <strain evidence="1 2">HHB10207 ss-3</strain>
    </source>
</reference>